<keyword evidence="1" id="KW-1133">Transmembrane helix</keyword>
<feature type="transmembrane region" description="Helical" evidence="1">
    <location>
        <begin position="12"/>
        <end position="33"/>
    </location>
</feature>
<feature type="transmembrane region" description="Helical" evidence="1">
    <location>
        <begin position="100"/>
        <end position="123"/>
    </location>
</feature>
<dbReference type="PANTHER" id="PTHR11161">
    <property type="entry name" value="O-ACYLTRANSFERASE"/>
    <property type="match status" value="1"/>
</dbReference>
<protein>
    <recommendedName>
        <fullName evidence="3">Nose resistant to fluoxetine protein</fullName>
    </recommendedName>
</protein>
<feature type="transmembrane region" description="Helical" evidence="1">
    <location>
        <begin position="73"/>
        <end position="93"/>
    </location>
</feature>
<sequence length="171" mass="19998">MFSLNINAQKLISRLTPTYIMALGIVLVTSSWYDKTSEFYMDERPQETCTKYWWRNLLYINNLFDHNDLCMQWSWYIANDMQFYVIGVALLILSSTYFYTAAVILGALLIGSIVLTGYISYVHQHTPIVTELYKVLNVLYDPPWVRISPYIIGMITAYILIRLNNKLVLKK</sequence>
<reference evidence="2" key="1">
    <citation type="journal article" date="2018" name="Genome Res.">
        <title>The genomic architecture and molecular evolution of ant odorant receptors.</title>
        <authorList>
            <person name="McKenzie S.K."/>
            <person name="Kronauer D.J.C."/>
        </authorList>
    </citation>
    <scope>NUCLEOTIDE SEQUENCE [LARGE SCALE GENOMIC DNA]</scope>
    <source>
        <strain evidence="2">Clonal line C1</strain>
    </source>
</reference>
<dbReference type="PANTHER" id="PTHR11161:SF0">
    <property type="entry name" value="O-ACYLTRANSFERASE LIKE PROTEIN"/>
    <property type="match status" value="1"/>
</dbReference>
<proteinExistence type="predicted"/>
<feature type="transmembrane region" description="Helical" evidence="1">
    <location>
        <begin position="143"/>
        <end position="161"/>
    </location>
</feature>
<accession>A0A3L8E3B0</accession>
<comment type="caution">
    <text evidence="2">The sequence shown here is derived from an EMBL/GenBank/DDBJ whole genome shotgun (WGS) entry which is preliminary data.</text>
</comment>
<dbReference type="EMBL" id="QOIP01000001">
    <property type="protein sequence ID" value="RLU27136.1"/>
    <property type="molecule type" value="Genomic_DNA"/>
</dbReference>
<organism evidence="2">
    <name type="scientific">Ooceraea biroi</name>
    <name type="common">Clonal raider ant</name>
    <name type="synonym">Cerapachys biroi</name>
    <dbReference type="NCBI Taxonomy" id="2015173"/>
    <lineage>
        <taxon>Eukaryota</taxon>
        <taxon>Metazoa</taxon>
        <taxon>Ecdysozoa</taxon>
        <taxon>Arthropoda</taxon>
        <taxon>Hexapoda</taxon>
        <taxon>Insecta</taxon>
        <taxon>Pterygota</taxon>
        <taxon>Neoptera</taxon>
        <taxon>Endopterygota</taxon>
        <taxon>Hymenoptera</taxon>
        <taxon>Apocrita</taxon>
        <taxon>Aculeata</taxon>
        <taxon>Formicoidea</taxon>
        <taxon>Formicidae</taxon>
        <taxon>Dorylinae</taxon>
        <taxon>Ooceraea</taxon>
    </lineage>
</organism>
<dbReference type="InterPro" id="IPR052728">
    <property type="entry name" value="O2_lipid_transport_reg"/>
</dbReference>
<gene>
    <name evidence="2" type="ORF">DMN91_000935</name>
</gene>
<keyword evidence="1" id="KW-0812">Transmembrane</keyword>
<dbReference type="AlphaFoldDB" id="A0A3L8E3B0"/>
<name>A0A3L8E3B0_OOCBI</name>
<evidence type="ECO:0000313" key="2">
    <source>
        <dbReference type="EMBL" id="RLU27136.1"/>
    </source>
</evidence>
<keyword evidence="1" id="KW-0472">Membrane</keyword>
<evidence type="ECO:0008006" key="3">
    <source>
        <dbReference type="Google" id="ProtNLM"/>
    </source>
</evidence>
<reference evidence="2" key="2">
    <citation type="submission" date="2018-07" db="EMBL/GenBank/DDBJ databases">
        <authorList>
            <person name="Mckenzie S.K."/>
            <person name="Kronauer D.J.C."/>
        </authorList>
    </citation>
    <scope>NUCLEOTIDE SEQUENCE</scope>
    <source>
        <strain evidence="2">Clonal line C1</strain>
    </source>
</reference>
<dbReference type="Proteomes" id="UP000279307">
    <property type="component" value="Chromosome 1"/>
</dbReference>
<feature type="non-terminal residue" evidence="2">
    <location>
        <position position="171"/>
    </location>
</feature>
<dbReference type="OrthoDB" id="207378at2759"/>
<evidence type="ECO:0000256" key="1">
    <source>
        <dbReference type="SAM" id="Phobius"/>
    </source>
</evidence>